<accession>A0A1W0WY99</accession>
<keyword evidence="4" id="KW-1185">Reference proteome</keyword>
<feature type="chain" id="PRO_5010695174" evidence="2">
    <location>
        <begin position="23"/>
        <end position="123"/>
    </location>
</feature>
<evidence type="ECO:0000256" key="1">
    <source>
        <dbReference type="SAM" id="MobiDB-lite"/>
    </source>
</evidence>
<sequence length="123" mass="13200">MGRRATMLLATVNGLQIGCLHCGTGREPDRHAAQMPIKRHDDDATPSDGRLVINCSVACISDWHFLLLLMEVDDGGGMFTGMEAWNGSLEEVLVGSDEELDGTGGGARSKGLRMKARRTVDDG</sequence>
<protein>
    <submittedName>
        <fullName evidence="3">Uncharacterized protein</fullName>
    </submittedName>
</protein>
<evidence type="ECO:0000313" key="3">
    <source>
        <dbReference type="EMBL" id="OQV20184.1"/>
    </source>
</evidence>
<dbReference type="AlphaFoldDB" id="A0A1W0WY99"/>
<feature type="region of interest" description="Disordered" evidence="1">
    <location>
        <begin position="98"/>
        <end position="123"/>
    </location>
</feature>
<evidence type="ECO:0000313" key="4">
    <source>
        <dbReference type="Proteomes" id="UP000192578"/>
    </source>
</evidence>
<reference evidence="4" key="1">
    <citation type="submission" date="2017-01" db="EMBL/GenBank/DDBJ databases">
        <title>Comparative genomics of anhydrobiosis in the tardigrade Hypsibius dujardini.</title>
        <authorList>
            <person name="Yoshida Y."/>
            <person name="Koutsovoulos G."/>
            <person name="Laetsch D."/>
            <person name="Stevens L."/>
            <person name="Kumar S."/>
            <person name="Horikawa D."/>
            <person name="Ishino K."/>
            <person name="Komine S."/>
            <person name="Tomita M."/>
            <person name="Blaxter M."/>
            <person name="Arakawa K."/>
        </authorList>
    </citation>
    <scope>NUCLEOTIDE SEQUENCE [LARGE SCALE GENOMIC DNA]</scope>
    <source>
        <strain evidence="4">Z151</strain>
    </source>
</reference>
<organism evidence="3 4">
    <name type="scientific">Hypsibius exemplaris</name>
    <name type="common">Freshwater tardigrade</name>
    <dbReference type="NCBI Taxonomy" id="2072580"/>
    <lineage>
        <taxon>Eukaryota</taxon>
        <taxon>Metazoa</taxon>
        <taxon>Ecdysozoa</taxon>
        <taxon>Tardigrada</taxon>
        <taxon>Eutardigrada</taxon>
        <taxon>Parachela</taxon>
        <taxon>Hypsibioidea</taxon>
        <taxon>Hypsibiidae</taxon>
        <taxon>Hypsibius</taxon>
    </lineage>
</organism>
<name>A0A1W0WY99_HYPEX</name>
<evidence type="ECO:0000256" key="2">
    <source>
        <dbReference type="SAM" id="SignalP"/>
    </source>
</evidence>
<keyword evidence="2" id="KW-0732">Signal</keyword>
<dbReference type="EMBL" id="MTYJ01000032">
    <property type="protein sequence ID" value="OQV20184.1"/>
    <property type="molecule type" value="Genomic_DNA"/>
</dbReference>
<gene>
    <name evidence="3" type="ORF">BV898_05743</name>
</gene>
<dbReference type="Proteomes" id="UP000192578">
    <property type="component" value="Unassembled WGS sequence"/>
</dbReference>
<proteinExistence type="predicted"/>
<comment type="caution">
    <text evidence="3">The sequence shown here is derived from an EMBL/GenBank/DDBJ whole genome shotgun (WGS) entry which is preliminary data.</text>
</comment>
<feature type="signal peptide" evidence="2">
    <location>
        <begin position="1"/>
        <end position="22"/>
    </location>
</feature>